<organism evidence="1 2">
    <name type="scientific">Botrytis galanthina</name>
    <dbReference type="NCBI Taxonomy" id="278940"/>
    <lineage>
        <taxon>Eukaryota</taxon>
        <taxon>Fungi</taxon>
        <taxon>Dikarya</taxon>
        <taxon>Ascomycota</taxon>
        <taxon>Pezizomycotina</taxon>
        <taxon>Leotiomycetes</taxon>
        <taxon>Helotiales</taxon>
        <taxon>Sclerotiniaceae</taxon>
        <taxon>Botrytis</taxon>
    </lineage>
</organism>
<dbReference type="Proteomes" id="UP000308671">
    <property type="component" value="Unassembled WGS sequence"/>
</dbReference>
<dbReference type="EMBL" id="PQXL01000668">
    <property type="protein sequence ID" value="THV44320.1"/>
    <property type="molecule type" value="Genomic_DNA"/>
</dbReference>
<evidence type="ECO:0000313" key="1">
    <source>
        <dbReference type="EMBL" id="THV44320.1"/>
    </source>
</evidence>
<name>A0A4S8QIJ3_9HELO</name>
<keyword evidence="2" id="KW-1185">Reference proteome</keyword>
<sequence length="92" mass="10802">MAKKIPRNRDNEKHIKAIIDPSKSLSLHPRIWELKLAVVYSAQDSGLIRIRSTDEDFLTYPGHEPLEQSIECLKHHQDRFIEAKYRQHSILT</sequence>
<accession>A0A4S8QIJ3</accession>
<comment type="caution">
    <text evidence="1">The sequence shown here is derived from an EMBL/GenBank/DDBJ whole genome shotgun (WGS) entry which is preliminary data.</text>
</comment>
<proteinExistence type="predicted"/>
<dbReference type="AlphaFoldDB" id="A0A4S8QIJ3"/>
<reference evidence="1 2" key="1">
    <citation type="submission" date="2017-12" db="EMBL/GenBank/DDBJ databases">
        <title>Comparative genomics of Botrytis spp.</title>
        <authorList>
            <person name="Valero-Jimenez C.A."/>
            <person name="Tapia P."/>
            <person name="Veloso J."/>
            <person name="Silva-Moreno E."/>
            <person name="Staats M."/>
            <person name="Valdes J.H."/>
            <person name="Van Kan J.A.L."/>
        </authorList>
    </citation>
    <scope>NUCLEOTIDE SEQUENCE [LARGE SCALE GENOMIC DNA]</scope>
    <source>
        <strain evidence="1 2">MUCL435</strain>
    </source>
</reference>
<protein>
    <submittedName>
        <fullName evidence="1">Uncharacterized protein</fullName>
    </submittedName>
</protein>
<gene>
    <name evidence="1" type="ORF">BGAL_0672g00010</name>
</gene>
<evidence type="ECO:0000313" key="2">
    <source>
        <dbReference type="Proteomes" id="UP000308671"/>
    </source>
</evidence>